<evidence type="ECO:0000313" key="3">
    <source>
        <dbReference type="Proteomes" id="UP000295252"/>
    </source>
</evidence>
<dbReference type="PhylomeDB" id="A0A068VC68"/>
<keyword evidence="1" id="KW-0812">Transmembrane</keyword>
<dbReference type="EMBL" id="HG739300">
    <property type="protein sequence ID" value="CDP18144.1"/>
    <property type="molecule type" value="Genomic_DNA"/>
</dbReference>
<organism evidence="2 3">
    <name type="scientific">Coffea canephora</name>
    <name type="common">Robusta coffee</name>
    <dbReference type="NCBI Taxonomy" id="49390"/>
    <lineage>
        <taxon>Eukaryota</taxon>
        <taxon>Viridiplantae</taxon>
        <taxon>Streptophyta</taxon>
        <taxon>Embryophyta</taxon>
        <taxon>Tracheophyta</taxon>
        <taxon>Spermatophyta</taxon>
        <taxon>Magnoliopsida</taxon>
        <taxon>eudicotyledons</taxon>
        <taxon>Gunneridae</taxon>
        <taxon>Pentapetalae</taxon>
        <taxon>asterids</taxon>
        <taxon>lamiids</taxon>
        <taxon>Gentianales</taxon>
        <taxon>Rubiaceae</taxon>
        <taxon>Ixoroideae</taxon>
        <taxon>Gardenieae complex</taxon>
        <taxon>Bertiereae - Coffeeae clade</taxon>
        <taxon>Coffeeae</taxon>
        <taxon>Coffea</taxon>
    </lineage>
</organism>
<keyword evidence="1" id="KW-1133">Transmembrane helix</keyword>
<keyword evidence="3" id="KW-1185">Reference proteome</keyword>
<name>A0A068VC68_COFCA</name>
<evidence type="ECO:0000256" key="1">
    <source>
        <dbReference type="SAM" id="Phobius"/>
    </source>
</evidence>
<feature type="transmembrane region" description="Helical" evidence="1">
    <location>
        <begin position="6"/>
        <end position="29"/>
    </location>
</feature>
<dbReference type="Gramene" id="CDP18144">
    <property type="protein sequence ID" value="CDP18144"/>
    <property type="gene ID" value="GSCOC_T00013726001"/>
</dbReference>
<dbReference type="InParanoid" id="A0A068VC68"/>
<evidence type="ECO:0000313" key="2">
    <source>
        <dbReference type="EMBL" id="CDP18144.1"/>
    </source>
</evidence>
<gene>
    <name evidence="2" type="ORF">GSCOC_T00013726001</name>
</gene>
<dbReference type="AlphaFoldDB" id="A0A068VC68"/>
<accession>A0A068VC68</accession>
<reference evidence="3" key="1">
    <citation type="journal article" date="2014" name="Science">
        <title>The coffee genome provides insight into the convergent evolution of caffeine biosynthesis.</title>
        <authorList>
            <person name="Denoeud F."/>
            <person name="Carretero-Paulet L."/>
            <person name="Dereeper A."/>
            <person name="Droc G."/>
            <person name="Guyot R."/>
            <person name="Pietrella M."/>
            <person name="Zheng C."/>
            <person name="Alberti A."/>
            <person name="Anthony F."/>
            <person name="Aprea G."/>
            <person name="Aury J.M."/>
            <person name="Bento P."/>
            <person name="Bernard M."/>
            <person name="Bocs S."/>
            <person name="Campa C."/>
            <person name="Cenci A."/>
            <person name="Combes M.C."/>
            <person name="Crouzillat D."/>
            <person name="Da Silva C."/>
            <person name="Daddiego L."/>
            <person name="De Bellis F."/>
            <person name="Dussert S."/>
            <person name="Garsmeur O."/>
            <person name="Gayraud T."/>
            <person name="Guignon V."/>
            <person name="Jahn K."/>
            <person name="Jamilloux V."/>
            <person name="Joet T."/>
            <person name="Labadie K."/>
            <person name="Lan T."/>
            <person name="Leclercq J."/>
            <person name="Lepelley M."/>
            <person name="Leroy T."/>
            <person name="Li L.T."/>
            <person name="Librado P."/>
            <person name="Lopez L."/>
            <person name="Munoz A."/>
            <person name="Noel B."/>
            <person name="Pallavicini A."/>
            <person name="Perrotta G."/>
            <person name="Poncet V."/>
            <person name="Pot D."/>
            <person name="Priyono X."/>
            <person name="Rigoreau M."/>
            <person name="Rouard M."/>
            <person name="Rozas J."/>
            <person name="Tranchant-Dubreuil C."/>
            <person name="VanBuren R."/>
            <person name="Zhang Q."/>
            <person name="Andrade A.C."/>
            <person name="Argout X."/>
            <person name="Bertrand B."/>
            <person name="de Kochko A."/>
            <person name="Graziosi G."/>
            <person name="Henry R.J."/>
            <person name="Jayarama X."/>
            <person name="Ming R."/>
            <person name="Nagai C."/>
            <person name="Rounsley S."/>
            <person name="Sankoff D."/>
            <person name="Giuliano G."/>
            <person name="Albert V.A."/>
            <person name="Wincker P."/>
            <person name="Lashermes P."/>
        </authorList>
    </citation>
    <scope>NUCLEOTIDE SEQUENCE [LARGE SCALE GENOMIC DNA]</scope>
    <source>
        <strain evidence="3">cv. DH200-94</strain>
    </source>
</reference>
<dbReference type="Proteomes" id="UP000295252">
    <property type="component" value="Unassembled WGS sequence"/>
</dbReference>
<protein>
    <submittedName>
        <fullName evidence="2">DH200=94 genomic scaffold, scaffold_216</fullName>
    </submittedName>
</protein>
<keyword evidence="1" id="KW-0472">Membrane</keyword>
<proteinExistence type="predicted"/>
<sequence length="93" mass="11064">MKLSKVLVYILHARSFLNLCVFTLFYLFYFFMFLKECPHPDENQRRQLSSELGLEPRQSSSGFKIKEPKQRVTMNELTTMPLELKITDSIMRL</sequence>